<gene>
    <name evidence="1" type="ORF">HF576_11900</name>
</gene>
<dbReference type="Proteomes" id="UP001429745">
    <property type="component" value="Unassembled WGS sequence"/>
</dbReference>
<dbReference type="EMBL" id="JABACI010000003">
    <property type="protein sequence ID" value="NLP84552.1"/>
    <property type="molecule type" value="Genomic_DNA"/>
</dbReference>
<keyword evidence="2" id="KW-1185">Reference proteome</keyword>
<protein>
    <submittedName>
        <fullName evidence="1">Uncharacterized protein</fullName>
    </submittedName>
</protein>
<proteinExistence type="predicted"/>
<reference evidence="1 2" key="1">
    <citation type="submission" date="2020-04" db="EMBL/GenBank/DDBJ databases">
        <title>CFH 90308 Microbacterium sp.</title>
        <authorList>
            <person name="Nie G."/>
            <person name="Ming H."/>
            <person name="Xia T."/>
        </authorList>
    </citation>
    <scope>NUCLEOTIDE SEQUENCE [LARGE SCALE GENOMIC DNA]</scope>
    <source>
        <strain evidence="1 2">CFH 90308</strain>
    </source>
</reference>
<evidence type="ECO:0000313" key="1">
    <source>
        <dbReference type="EMBL" id="NLP84552.1"/>
    </source>
</evidence>
<comment type="caution">
    <text evidence="1">The sequence shown here is derived from an EMBL/GenBank/DDBJ whole genome shotgun (WGS) entry which is preliminary data.</text>
</comment>
<organism evidence="1 2">
    <name type="scientific">Microbacterium salsuginis</name>
    <dbReference type="NCBI Taxonomy" id="2722803"/>
    <lineage>
        <taxon>Bacteria</taxon>
        <taxon>Bacillati</taxon>
        <taxon>Actinomycetota</taxon>
        <taxon>Actinomycetes</taxon>
        <taxon>Micrococcales</taxon>
        <taxon>Microbacteriaceae</taxon>
        <taxon>Microbacterium</taxon>
    </lineage>
</organism>
<name>A0ABX1KBY7_9MICO</name>
<sequence>MEQTLTPRADMRWNVAMRSLEPIPGNPWPHDMTITVEDRPSALLELLWLREAYDLDPEGDDLPPLLVRTPDPAEKSVDEATRREWAGAWARLWRDVAAHAGRELDVQLLQQLHGTALGGAERKALLSELIGPNWGDEVGRDALEDPSHRRWEERNMEDFHASLPHTLADSPERRDLESLIPAWRAGLTKVVVIPCRGEHNRTLGPNALLVTEGTRADSDAYRRALASFA</sequence>
<dbReference type="RefSeq" id="WP_168913031.1">
    <property type="nucleotide sequence ID" value="NZ_JABACI010000003.1"/>
</dbReference>
<evidence type="ECO:0000313" key="2">
    <source>
        <dbReference type="Proteomes" id="UP001429745"/>
    </source>
</evidence>
<accession>A0ABX1KBY7</accession>